<feature type="compositionally biased region" description="Basic and acidic residues" evidence="1">
    <location>
        <begin position="1"/>
        <end position="21"/>
    </location>
</feature>
<dbReference type="AlphaFoldDB" id="A0AAW7ZFP8"/>
<evidence type="ECO:0000313" key="3">
    <source>
        <dbReference type="Proteomes" id="UP001172911"/>
    </source>
</evidence>
<feature type="compositionally biased region" description="Basic and acidic residues" evidence="1">
    <location>
        <begin position="182"/>
        <end position="231"/>
    </location>
</feature>
<protein>
    <recommendedName>
        <fullName evidence="4">DUF937 domain-containing protein</fullName>
    </recommendedName>
</protein>
<sequence>MENSKEEERLNSRDETKHQEQGELLSQGLHESLLKLLNFQAINGADQNNTMILLALMNLLGIVNCMNKILPDDQKVRGTGELAGQIAGMLGGTVPDPTPAATQNPVPGMGYIDPGLLAALAGMIGGPHQRGQGQGEPVKGGIDPALLAALAGMLGGGQGAGGINPAALVGVLANMMGPGHMRQPEPPKNKEVPKKEEVAPQPEEKSKPVREIPRKEFPGPRGILKWDPRLG</sequence>
<organism evidence="2 3">
    <name type="scientific">Desulforamulus aquiferis</name>
    <dbReference type="NCBI Taxonomy" id="1397668"/>
    <lineage>
        <taxon>Bacteria</taxon>
        <taxon>Bacillati</taxon>
        <taxon>Bacillota</taxon>
        <taxon>Clostridia</taxon>
        <taxon>Eubacteriales</taxon>
        <taxon>Peptococcaceae</taxon>
        <taxon>Desulforamulus</taxon>
    </lineage>
</organism>
<gene>
    <name evidence="2" type="ORF">P6N53_12695</name>
</gene>
<evidence type="ECO:0000313" key="2">
    <source>
        <dbReference type="EMBL" id="MDO7788083.1"/>
    </source>
</evidence>
<dbReference type="EMBL" id="JARPTC010000019">
    <property type="protein sequence ID" value="MDO7788083.1"/>
    <property type="molecule type" value="Genomic_DNA"/>
</dbReference>
<name>A0AAW7ZFP8_9FIRM</name>
<reference evidence="2" key="1">
    <citation type="journal article" date="2023" name="J. Hazard. Mater.">
        <title>Anaerobic biodegradation of pyrene and benzo[a]pyrene by a new sulfate-reducing Desulforamulus aquiferis strain DSA.</title>
        <authorList>
            <person name="Zhang Z."/>
            <person name="Sun J."/>
            <person name="Gong X."/>
            <person name="Wang C."/>
            <person name="Wang H."/>
        </authorList>
    </citation>
    <scope>NUCLEOTIDE SEQUENCE</scope>
    <source>
        <strain evidence="2">DSA</strain>
    </source>
</reference>
<dbReference type="Proteomes" id="UP001172911">
    <property type="component" value="Unassembled WGS sequence"/>
</dbReference>
<evidence type="ECO:0008006" key="4">
    <source>
        <dbReference type="Google" id="ProtNLM"/>
    </source>
</evidence>
<dbReference type="RefSeq" id="WP_304543688.1">
    <property type="nucleotide sequence ID" value="NZ_JARPTC010000019.1"/>
</dbReference>
<keyword evidence="3" id="KW-1185">Reference proteome</keyword>
<comment type="caution">
    <text evidence="2">The sequence shown here is derived from an EMBL/GenBank/DDBJ whole genome shotgun (WGS) entry which is preliminary data.</text>
</comment>
<feature type="region of interest" description="Disordered" evidence="1">
    <location>
        <begin position="1"/>
        <end position="22"/>
    </location>
</feature>
<reference evidence="2" key="2">
    <citation type="submission" date="2023-03" db="EMBL/GenBank/DDBJ databases">
        <authorList>
            <person name="Zhang Z."/>
        </authorList>
    </citation>
    <scope>NUCLEOTIDE SEQUENCE</scope>
    <source>
        <strain evidence="2">DSA</strain>
    </source>
</reference>
<evidence type="ECO:0000256" key="1">
    <source>
        <dbReference type="SAM" id="MobiDB-lite"/>
    </source>
</evidence>
<accession>A0AAW7ZFP8</accession>
<feature type="region of interest" description="Disordered" evidence="1">
    <location>
        <begin position="178"/>
        <end position="231"/>
    </location>
</feature>
<proteinExistence type="predicted"/>